<keyword evidence="9" id="KW-0812">Transmembrane</keyword>
<keyword evidence="7" id="KW-0328">Glycosyltransferase</keyword>
<comment type="pathway">
    <text evidence="2">Glycan metabolism; osmoregulated periplasmic glucan (OPG) biosynthesis.</text>
</comment>
<evidence type="ECO:0000256" key="4">
    <source>
        <dbReference type="ARBA" id="ARBA00020585"/>
    </source>
</evidence>
<evidence type="ECO:0000256" key="2">
    <source>
        <dbReference type="ARBA" id="ARBA00005001"/>
    </source>
</evidence>
<dbReference type="Proteomes" id="UP000500686">
    <property type="component" value="Chromosome"/>
</dbReference>
<dbReference type="EMBL" id="CP053096">
    <property type="protein sequence ID" value="QJR43353.1"/>
    <property type="molecule type" value="Genomic_DNA"/>
</dbReference>
<keyword evidence="8 13" id="KW-0808">Transferase</keyword>
<evidence type="ECO:0000256" key="5">
    <source>
        <dbReference type="ARBA" id="ARBA00022475"/>
    </source>
</evidence>
<dbReference type="InterPro" id="IPR029044">
    <property type="entry name" value="Nucleotide-diphossugar_trans"/>
</dbReference>
<evidence type="ECO:0000256" key="8">
    <source>
        <dbReference type="ARBA" id="ARBA00022679"/>
    </source>
</evidence>
<sequence>MKLTDENNIKYKSHILDRKKYFILSIILRILVFAGSLSLGWLIVYKLSNYNTLIADLPSDWRLIVLFVFVMLLNIFTIDLFATFLMKFFLGLAFSLSFRKTKNKIRKIDVASMADAKIALLYPTKDDFSPEAVLESINQSYKNIHFFILDDSKKPKYISMIDSFIQQNQHLNITVIRRKIKKGFKAGNINNFLLSYKNEFDYYVWLDSDEKLCFDFVERCLQYFYYYSNLGIVQGNHKSDSPQTQFQNLLSRCIPWKLPIINEYYNFIGHSFLYGHGAMISNDALSAMDFKIPEIVIEDIATSIVAKSNKYQTIFASELVNTEEFPISFNAFYVRQLKFVGGDHDLWFRVLIRKIGRHNNIFSMFQILSNISLSNILFLVFNLLILIFQIVSNVFSVVSNIDLNLYFGFEYNICIILLIIGSFIATLIPVFIHIAIVSKRKWLVPFQIIFYPVITFIMYTSLLVDCWIKAFITIFGIKAKFITTPKTNEKISFGKKLLTNLIPISALLIIASLVIVNFVFVHIISIYFIVYLTISFVIPIIFRILFSLLSNIEMKTK</sequence>
<comment type="subcellular location">
    <subcellularLocation>
        <location evidence="1">Cell inner membrane</location>
        <topology evidence="1">Multi-pass membrane protein</topology>
    </subcellularLocation>
</comment>
<feature type="domain" description="Glycosyltransferase 2-like" evidence="12">
    <location>
        <begin position="132"/>
        <end position="285"/>
    </location>
</feature>
<gene>
    <name evidence="13" type="ORF">HLA87_00885</name>
</gene>
<keyword evidence="10" id="KW-1133">Transmembrane helix</keyword>
<evidence type="ECO:0000256" key="6">
    <source>
        <dbReference type="ARBA" id="ARBA00022519"/>
    </source>
</evidence>
<name>A0A6M4J8M2_9MOLU</name>
<keyword evidence="11" id="KW-0472">Membrane</keyword>
<dbReference type="GO" id="GO:0005886">
    <property type="term" value="C:plasma membrane"/>
    <property type="evidence" value="ECO:0007669"/>
    <property type="project" value="UniProtKB-SubCell"/>
</dbReference>
<evidence type="ECO:0000259" key="12">
    <source>
        <dbReference type="Pfam" id="PF00535"/>
    </source>
</evidence>
<dbReference type="PANTHER" id="PTHR43867">
    <property type="entry name" value="CELLULOSE SYNTHASE CATALYTIC SUBUNIT A [UDP-FORMING]"/>
    <property type="match status" value="1"/>
</dbReference>
<evidence type="ECO:0000313" key="14">
    <source>
        <dbReference type="Proteomes" id="UP000500686"/>
    </source>
</evidence>
<keyword evidence="6" id="KW-0997">Cell inner membrane</keyword>
<evidence type="ECO:0000256" key="11">
    <source>
        <dbReference type="ARBA" id="ARBA00023136"/>
    </source>
</evidence>
<comment type="similarity">
    <text evidence="3">Belongs to the glycosyltransferase 2 family. OpgH subfamily.</text>
</comment>
<evidence type="ECO:0000256" key="1">
    <source>
        <dbReference type="ARBA" id="ARBA00004429"/>
    </source>
</evidence>
<evidence type="ECO:0000256" key="9">
    <source>
        <dbReference type="ARBA" id="ARBA00022692"/>
    </source>
</evidence>
<evidence type="ECO:0000313" key="13">
    <source>
        <dbReference type="EMBL" id="QJR43353.1"/>
    </source>
</evidence>
<dbReference type="RefSeq" id="WP_171111006.1">
    <property type="nucleotide sequence ID" value="NZ_CP053096.1"/>
</dbReference>
<organism evidence="13 14">
    <name type="scientific">Mycoplasma miroungigenitalium</name>
    <dbReference type="NCBI Taxonomy" id="754515"/>
    <lineage>
        <taxon>Bacteria</taxon>
        <taxon>Bacillati</taxon>
        <taxon>Mycoplasmatota</taxon>
        <taxon>Mollicutes</taxon>
        <taxon>Mycoplasmataceae</taxon>
        <taxon>Mycoplasma</taxon>
    </lineage>
</organism>
<reference evidence="13 14" key="1">
    <citation type="submission" date="2020-05" db="EMBL/GenBank/DDBJ databases">
        <title>Novel Mycoplasma species detected in Mirounga angustirostris (northern elephant seal) from the USA.</title>
        <authorList>
            <person name="Volokhov D.V."/>
        </authorList>
    </citation>
    <scope>NUCLEOTIDE SEQUENCE [LARGE SCALE GENOMIC DNA]</scope>
    <source>
        <strain evidence="13 14">Mirounga ES2806-GEN</strain>
    </source>
</reference>
<evidence type="ECO:0000256" key="3">
    <source>
        <dbReference type="ARBA" id="ARBA00009337"/>
    </source>
</evidence>
<dbReference type="InterPro" id="IPR001173">
    <property type="entry name" value="Glyco_trans_2-like"/>
</dbReference>
<accession>A0A6M4J8M2</accession>
<dbReference type="InterPro" id="IPR050321">
    <property type="entry name" value="Glycosyltr_2/OpgH_subfam"/>
</dbReference>
<dbReference type="Pfam" id="PF00535">
    <property type="entry name" value="Glycos_transf_2"/>
    <property type="match status" value="1"/>
</dbReference>
<dbReference type="GO" id="GO:0016758">
    <property type="term" value="F:hexosyltransferase activity"/>
    <property type="evidence" value="ECO:0007669"/>
    <property type="project" value="TreeGrafter"/>
</dbReference>
<dbReference type="AlphaFoldDB" id="A0A6M4J8M2"/>
<dbReference type="KEGG" id="mmir:HLA87_00885"/>
<keyword evidence="14" id="KW-1185">Reference proteome</keyword>
<protein>
    <recommendedName>
        <fullName evidence="4">Glucans biosynthesis glucosyltransferase H</fullName>
    </recommendedName>
</protein>
<evidence type="ECO:0000256" key="10">
    <source>
        <dbReference type="ARBA" id="ARBA00022989"/>
    </source>
</evidence>
<evidence type="ECO:0000256" key="7">
    <source>
        <dbReference type="ARBA" id="ARBA00022676"/>
    </source>
</evidence>
<dbReference type="Gene3D" id="3.90.550.10">
    <property type="entry name" value="Spore Coat Polysaccharide Biosynthesis Protein SpsA, Chain A"/>
    <property type="match status" value="1"/>
</dbReference>
<keyword evidence="5" id="KW-1003">Cell membrane</keyword>
<dbReference type="PANTHER" id="PTHR43867:SF5">
    <property type="entry name" value="GLUCANS BIOSYNTHESIS GLUCOSYLTRANSFERASE H"/>
    <property type="match status" value="1"/>
</dbReference>
<dbReference type="SUPFAM" id="SSF53448">
    <property type="entry name" value="Nucleotide-diphospho-sugar transferases"/>
    <property type="match status" value="1"/>
</dbReference>
<proteinExistence type="inferred from homology"/>